<keyword evidence="3 4" id="KW-0479">Metal-binding</keyword>
<dbReference type="EMBL" id="SMLM01000001">
    <property type="protein sequence ID" value="TFZ06088.1"/>
    <property type="molecule type" value="Genomic_DNA"/>
</dbReference>
<comment type="cofactor">
    <cofactor evidence="1 3">
        <name>heme</name>
        <dbReference type="ChEBI" id="CHEBI:30413"/>
    </cofactor>
</comment>
<dbReference type="PRINTS" id="PR00385">
    <property type="entry name" value="P450"/>
</dbReference>
<keyword evidence="4" id="KW-0503">Monooxygenase</keyword>
<dbReference type="InterPro" id="IPR001128">
    <property type="entry name" value="Cyt_P450"/>
</dbReference>
<dbReference type="PROSITE" id="PS00086">
    <property type="entry name" value="CYTOCHROME_P450"/>
    <property type="match status" value="1"/>
</dbReference>
<evidence type="ECO:0000256" key="2">
    <source>
        <dbReference type="ARBA" id="ARBA00010617"/>
    </source>
</evidence>
<evidence type="ECO:0000256" key="5">
    <source>
        <dbReference type="SAM" id="MobiDB-lite"/>
    </source>
</evidence>
<dbReference type="PANTHER" id="PTHR24305:SF166">
    <property type="entry name" value="CYTOCHROME P450 12A4, MITOCHONDRIAL-RELATED"/>
    <property type="match status" value="1"/>
</dbReference>
<dbReference type="OrthoDB" id="9764248at2"/>
<dbReference type="Pfam" id="PF00067">
    <property type="entry name" value="p450"/>
    <property type="match status" value="1"/>
</dbReference>
<dbReference type="PANTHER" id="PTHR24305">
    <property type="entry name" value="CYTOCHROME P450"/>
    <property type="match status" value="1"/>
</dbReference>
<gene>
    <name evidence="6" type="ORF">EZ313_05430</name>
</gene>
<evidence type="ECO:0000313" key="7">
    <source>
        <dbReference type="Proteomes" id="UP000298180"/>
    </source>
</evidence>
<keyword evidence="3 4" id="KW-0408">Iron</keyword>
<dbReference type="GO" id="GO:0016705">
    <property type="term" value="F:oxidoreductase activity, acting on paired donors, with incorporation or reduction of molecular oxygen"/>
    <property type="evidence" value="ECO:0007669"/>
    <property type="project" value="InterPro"/>
</dbReference>
<dbReference type="GO" id="GO:0020037">
    <property type="term" value="F:heme binding"/>
    <property type="evidence" value="ECO:0007669"/>
    <property type="project" value="InterPro"/>
</dbReference>
<dbReference type="PRINTS" id="PR00463">
    <property type="entry name" value="EP450I"/>
</dbReference>
<proteinExistence type="inferred from homology"/>
<dbReference type="Proteomes" id="UP000298180">
    <property type="component" value="Unassembled WGS sequence"/>
</dbReference>
<dbReference type="GO" id="GO:0004497">
    <property type="term" value="F:monooxygenase activity"/>
    <property type="evidence" value="ECO:0007669"/>
    <property type="project" value="UniProtKB-KW"/>
</dbReference>
<keyword evidence="3 4" id="KW-0349">Heme</keyword>
<dbReference type="InterPro" id="IPR017972">
    <property type="entry name" value="Cyt_P450_CS"/>
</dbReference>
<feature type="binding site" description="axial binding residue" evidence="3">
    <location>
        <position position="426"/>
    </location>
    <ligand>
        <name>heme</name>
        <dbReference type="ChEBI" id="CHEBI:30413"/>
    </ligand>
    <ligandPart>
        <name>Fe</name>
        <dbReference type="ChEBI" id="CHEBI:18248"/>
    </ligandPart>
</feature>
<evidence type="ECO:0000256" key="3">
    <source>
        <dbReference type="PIRSR" id="PIRSR602401-1"/>
    </source>
</evidence>
<dbReference type="InterPro" id="IPR050121">
    <property type="entry name" value="Cytochrome_P450_monoxygenase"/>
</dbReference>
<evidence type="ECO:0000313" key="6">
    <source>
        <dbReference type="EMBL" id="TFZ06088.1"/>
    </source>
</evidence>
<feature type="region of interest" description="Disordered" evidence="5">
    <location>
        <begin position="478"/>
        <end position="498"/>
    </location>
</feature>
<organism evidence="6 7">
    <name type="scientific">Ramlibacter henchirensis</name>
    <dbReference type="NCBI Taxonomy" id="204072"/>
    <lineage>
        <taxon>Bacteria</taxon>
        <taxon>Pseudomonadati</taxon>
        <taxon>Pseudomonadota</taxon>
        <taxon>Betaproteobacteria</taxon>
        <taxon>Burkholderiales</taxon>
        <taxon>Comamonadaceae</taxon>
        <taxon>Ramlibacter</taxon>
    </lineage>
</organism>
<dbReference type="AlphaFoldDB" id="A0A4Z0C6T1"/>
<reference evidence="6 7" key="1">
    <citation type="submission" date="2019-03" db="EMBL/GenBank/DDBJ databases">
        <title>Ramlibacter henchirensis DSM 14656, whole genome shotgun sequence.</title>
        <authorList>
            <person name="Zhang X."/>
            <person name="Feng G."/>
            <person name="Zhu H."/>
        </authorList>
    </citation>
    <scope>NUCLEOTIDE SEQUENCE [LARGE SCALE GENOMIC DNA]</scope>
    <source>
        <strain evidence="6 7">DSM 14656</strain>
    </source>
</reference>
<dbReference type="RefSeq" id="WP_135262174.1">
    <property type="nucleotide sequence ID" value="NZ_SMLM01000001.1"/>
</dbReference>
<dbReference type="SUPFAM" id="SSF48264">
    <property type="entry name" value="Cytochrome P450"/>
    <property type="match status" value="1"/>
</dbReference>
<comment type="caution">
    <text evidence="6">The sequence shown here is derived from an EMBL/GenBank/DDBJ whole genome shotgun (WGS) entry which is preliminary data.</text>
</comment>
<evidence type="ECO:0000256" key="4">
    <source>
        <dbReference type="RuleBase" id="RU000461"/>
    </source>
</evidence>
<accession>A0A4Z0C6T1</accession>
<sequence>MDSTTTSDTVATRAMDALPGPRPWPLVGNALQIQRERFHLQLEEWARQYGSPFTFSIRERRFMVVTQADSIGQVLRRRPDLFRRTERIEKVSAQMGFLGLFTASGDTWRRQRPMVLAGLDPAHIRQFFPALVKVTDRLRRRWEKAAREGAVIDLQADLMRYTVDVTTGLAFGEDLNTLESAGDATIQQHLNVVMPALFKRLLSPMDPPAWLRRMRDREMEPHLRALRTAVHDFIAKARAALQARPELREQPQNLIQALVAARDRPGSGVTDEDVAGNVLTMLLAGEDTTANTLAWMLWHLHRHPEAAAAAREEVDRVLGGANGVHSLEQLAKLDVVEACASETMRLKPVAPFIMNQALGDTVVEGVSVRKGQMVICLMRPPGLQEQEFPQPERFDPLRWRAEGAAAHAMASAKRHTMPFGAGPRMCPGRYLALAEIKLAAAMVLANFELEEVAPEGGGEPRERIAIVMAPVGLKMRLRPRGPRAGLNPATPTSPAAGA</sequence>
<comment type="similarity">
    <text evidence="2 4">Belongs to the cytochrome P450 family.</text>
</comment>
<evidence type="ECO:0000256" key="1">
    <source>
        <dbReference type="ARBA" id="ARBA00001971"/>
    </source>
</evidence>
<keyword evidence="7" id="KW-1185">Reference proteome</keyword>
<dbReference type="InterPro" id="IPR036396">
    <property type="entry name" value="Cyt_P450_sf"/>
</dbReference>
<name>A0A4Z0C6T1_9BURK</name>
<dbReference type="Gene3D" id="1.10.630.10">
    <property type="entry name" value="Cytochrome P450"/>
    <property type="match status" value="1"/>
</dbReference>
<keyword evidence="4" id="KW-0560">Oxidoreductase</keyword>
<dbReference type="GO" id="GO:0005506">
    <property type="term" value="F:iron ion binding"/>
    <property type="evidence" value="ECO:0007669"/>
    <property type="project" value="InterPro"/>
</dbReference>
<protein>
    <submittedName>
        <fullName evidence="6">Cytochrome P450</fullName>
    </submittedName>
</protein>
<dbReference type="InterPro" id="IPR002401">
    <property type="entry name" value="Cyt_P450_E_grp-I"/>
</dbReference>
<feature type="compositionally biased region" description="Polar residues" evidence="5">
    <location>
        <begin position="489"/>
        <end position="498"/>
    </location>
</feature>